<evidence type="ECO:0000313" key="1">
    <source>
        <dbReference type="EMBL" id="SAL86360.1"/>
    </source>
</evidence>
<dbReference type="AlphaFoldDB" id="A0A158L0I0"/>
<gene>
    <name evidence="1" type="ORF">AWB68_08001</name>
</gene>
<reference evidence="1" key="1">
    <citation type="submission" date="2016-01" db="EMBL/GenBank/DDBJ databases">
        <authorList>
            <person name="Peeters C."/>
        </authorList>
    </citation>
    <scope>NUCLEOTIDE SEQUENCE [LARGE SCALE GENOMIC DNA]</scope>
    <source>
        <strain evidence="1">LMG 22940</strain>
    </source>
</reference>
<organism evidence="1 2">
    <name type="scientific">Caballeronia choica</name>
    <dbReference type="NCBI Taxonomy" id="326476"/>
    <lineage>
        <taxon>Bacteria</taxon>
        <taxon>Pseudomonadati</taxon>
        <taxon>Pseudomonadota</taxon>
        <taxon>Betaproteobacteria</taxon>
        <taxon>Burkholderiales</taxon>
        <taxon>Burkholderiaceae</taxon>
        <taxon>Caballeronia</taxon>
    </lineage>
</organism>
<dbReference type="EMBL" id="FCON02000225">
    <property type="protein sequence ID" value="SAL86360.1"/>
    <property type="molecule type" value="Genomic_DNA"/>
</dbReference>
<evidence type="ECO:0000313" key="2">
    <source>
        <dbReference type="Proteomes" id="UP000054770"/>
    </source>
</evidence>
<sequence length="79" mass="8003">MNDDAVGKSVRVVMAYPAATGRPATSTLFTGDANTSDRANDALPWLLSQGYTIVSVTGAGGASSLGNNGTAFLVVLQRG</sequence>
<comment type="caution">
    <text evidence="1">The sequence shown here is derived from an EMBL/GenBank/DDBJ whole genome shotgun (WGS) entry which is preliminary data.</text>
</comment>
<keyword evidence="2" id="KW-1185">Reference proteome</keyword>
<protein>
    <submittedName>
        <fullName evidence="1">Uncharacterized protein</fullName>
    </submittedName>
</protein>
<accession>A0A158L0I0</accession>
<dbReference type="Proteomes" id="UP000054770">
    <property type="component" value="Unassembled WGS sequence"/>
</dbReference>
<name>A0A158L0I0_9BURK</name>
<proteinExistence type="predicted"/>